<sequence>MRGAGSRRQPSSQLVRRPKNCTERYPVSAQVHLPLSLGLPQPTPRLRPMTKQPSSPRGPNAFGQPATADRK</sequence>
<name>A0A836CS91_SHEEP</name>
<dbReference type="EMBL" id="JAEMGP010000023">
    <property type="protein sequence ID" value="KAG5195638.1"/>
    <property type="molecule type" value="Genomic_DNA"/>
</dbReference>
<evidence type="ECO:0000313" key="3">
    <source>
        <dbReference type="Proteomes" id="UP000664991"/>
    </source>
</evidence>
<evidence type="ECO:0000256" key="1">
    <source>
        <dbReference type="SAM" id="MobiDB-lite"/>
    </source>
</evidence>
<dbReference type="Proteomes" id="UP000664991">
    <property type="component" value="Unassembled WGS sequence"/>
</dbReference>
<protein>
    <submittedName>
        <fullName evidence="2">Uncharacterized protein</fullName>
    </submittedName>
</protein>
<gene>
    <name evidence="2" type="ORF">JEQ12_011933</name>
</gene>
<evidence type="ECO:0000313" key="2">
    <source>
        <dbReference type="EMBL" id="KAG5195638.1"/>
    </source>
</evidence>
<comment type="caution">
    <text evidence="2">The sequence shown here is derived from an EMBL/GenBank/DDBJ whole genome shotgun (WGS) entry which is preliminary data.</text>
</comment>
<organism evidence="2 3">
    <name type="scientific">Ovis aries</name>
    <name type="common">Sheep</name>
    <dbReference type="NCBI Taxonomy" id="9940"/>
    <lineage>
        <taxon>Eukaryota</taxon>
        <taxon>Metazoa</taxon>
        <taxon>Chordata</taxon>
        <taxon>Craniata</taxon>
        <taxon>Vertebrata</taxon>
        <taxon>Euteleostomi</taxon>
        <taxon>Mammalia</taxon>
        <taxon>Eutheria</taxon>
        <taxon>Laurasiatheria</taxon>
        <taxon>Artiodactyla</taxon>
        <taxon>Ruminantia</taxon>
        <taxon>Pecora</taxon>
        <taxon>Bovidae</taxon>
        <taxon>Caprinae</taxon>
        <taxon>Ovis</taxon>
    </lineage>
</organism>
<dbReference type="AlphaFoldDB" id="A0A836CS91"/>
<reference evidence="2 3" key="1">
    <citation type="submission" date="2020-12" db="EMBL/GenBank/DDBJ databases">
        <title>De novo assembly of Tibetan sheep genome.</title>
        <authorList>
            <person name="Li X."/>
        </authorList>
    </citation>
    <scope>NUCLEOTIDE SEQUENCE [LARGE SCALE GENOMIC DNA]</scope>
    <source>
        <tissue evidence="2">Heart</tissue>
    </source>
</reference>
<feature type="region of interest" description="Disordered" evidence="1">
    <location>
        <begin position="1"/>
        <end position="71"/>
    </location>
</feature>
<proteinExistence type="predicted"/>
<accession>A0A836CS91</accession>